<proteinExistence type="predicted"/>
<evidence type="ECO:0000256" key="1">
    <source>
        <dbReference type="SAM" id="MobiDB-lite"/>
    </source>
</evidence>
<protein>
    <submittedName>
        <fullName evidence="2">Uncharacterized protein</fullName>
    </submittedName>
</protein>
<name>A0A6V8MLR6_9BACT</name>
<reference evidence="3" key="1">
    <citation type="submission" date="2020-06" db="EMBL/GenBank/DDBJ databases">
        <title>Draft genomic sequence of Geomonas sp. Red330.</title>
        <authorList>
            <person name="Itoh H."/>
            <person name="Zhenxing X."/>
            <person name="Ushijima N."/>
            <person name="Masuda Y."/>
            <person name="Shiratori Y."/>
            <person name="Senoo K."/>
        </authorList>
    </citation>
    <scope>NUCLEOTIDE SEQUENCE [LARGE SCALE GENOMIC DNA]</scope>
    <source>
        <strain evidence="3">Red330</strain>
    </source>
</reference>
<keyword evidence="3" id="KW-1185">Reference proteome</keyword>
<feature type="region of interest" description="Disordered" evidence="1">
    <location>
        <begin position="152"/>
        <end position="177"/>
    </location>
</feature>
<evidence type="ECO:0000313" key="3">
    <source>
        <dbReference type="Proteomes" id="UP000556026"/>
    </source>
</evidence>
<accession>A0A6V8MLR6</accession>
<organism evidence="2 3">
    <name type="scientific">Geomonas silvestris</name>
    <dbReference type="NCBI Taxonomy" id="2740184"/>
    <lineage>
        <taxon>Bacteria</taxon>
        <taxon>Pseudomonadati</taxon>
        <taxon>Thermodesulfobacteriota</taxon>
        <taxon>Desulfuromonadia</taxon>
        <taxon>Geobacterales</taxon>
        <taxon>Geobacteraceae</taxon>
        <taxon>Geomonas</taxon>
    </lineage>
</organism>
<dbReference type="RefSeq" id="WP_183355756.1">
    <property type="nucleotide sequence ID" value="NZ_BLXX01000011.1"/>
</dbReference>
<dbReference type="Proteomes" id="UP000556026">
    <property type="component" value="Unassembled WGS sequence"/>
</dbReference>
<comment type="caution">
    <text evidence="2">The sequence shown here is derived from an EMBL/GenBank/DDBJ whole genome shotgun (WGS) entry which is preliminary data.</text>
</comment>
<sequence>MEEITVYKHVLEGVRNDLARAKMLLCDMGEWVGEVMAGIDDLEEQMENIDPAPVLDLSLEPEKQWVILNRARSILELLVENLESNELLLERSSRGVPGRIVKRGTPHAIDPQAVNPADFEGISDEELNQELIQQGEVMGKARQESELIIQVMKSRASQAAQPDEGGNRRQRGAQAPA</sequence>
<evidence type="ECO:0000313" key="2">
    <source>
        <dbReference type="EMBL" id="GFO60948.1"/>
    </source>
</evidence>
<gene>
    <name evidence="2" type="ORF">GMST_32730</name>
</gene>
<dbReference type="EMBL" id="BLXX01000011">
    <property type="protein sequence ID" value="GFO60948.1"/>
    <property type="molecule type" value="Genomic_DNA"/>
</dbReference>
<dbReference type="AlphaFoldDB" id="A0A6V8MLR6"/>